<protein>
    <submittedName>
        <fullName evidence="1">Uncharacterized protein</fullName>
    </submittedName>
</protein>
<sequence length="44" mass="4645">MGDTAGHCWVALLGGIAGHCWAALIIRRSPLSHLPVNGSTFLML</sequence>
<proteinExistence type="predicted"/>
<comment type="caution">
    <text evidence="1">The sequence shown here is derived from an EMBL/GenBank/DDBJ whole genome shotgun (WGS) entry which is preliminary data.</text>
</comment>
<reference evidence="1" key="1">
    <citation type="submission" date="2023-05" db="EMBL/GenBank/DDBJ databases">
        <authorList>
            <person name="Stuckert A."/>
        </authorList>
    </citation>
    <scope>NUCLEOTIDE SEQUENCE</scope>
</reference>
<keyword evidence="2" id="KW-1185">Reference proteome</keyword>
<evidence type="ECO:0000313" key="2">
    <source>
        <dbReference type="Proteomes" id="UP001162483"/>
    </source>
</evidence>
<organism evidence="1 2">
    <name type="scientific">Staurois parvus</name>
    <dbReference type="NCBI Taxonomy" id="386267"/>
    <lineage>
        <taxon>Eukaryota</taxon>
        <taxon>Metazoa</taxon>
        <taxon>Chordata</taxon>
        <taxon>Craniata</taxon>
        <taxon>Vertebrata</taxon>
        <taxon>Euteleostomi</taxon>
        <taxon>Amphibia</taxon>
        <taxon>Batrachia</taxon>
        <taxon>Anura</taxon>
        <taxon>Neobatrachia</taxon>
        <taxon>Ranoidea</taxon>
        <taxon>Ranidae</taxon>
        <taxon>Staurois</taxon>
    </lineage>
</organism>
<gene>
    <name evidence="1" type="ORF">SPARVUS_LOCUS10799501</name>
</gene>
<accession>A0ABN9EVA7</accession>
<dbReference type="EMBL" id="CATNWA010015991">
    <property type="protein sequence ID" value="CAI9588755.1"/>
    <property type="molecule type" value="Genomic_DNA"/>
</dbReference>
<name>A0ABN9EVA7_9NEOB</name>
<dbReference type="Proteomes" id="UP001162483">
    <property type="component" value="Unassembled WGS sequence"/>
</dbReference>
<evidence type="ECO:0000313" key="1">
    <source>
        <dbReference type="EMBL" id="CAI9588755.1"/>
    </source>
</evidence>